<feature type="transmembrane region" description="Helical" evidence="9">
    <location>
        <begin position="449"/>
        <end position="469"/>
    </location>
</feature>
<keyword evidence="6 9" id="KW-1133">Transmembrane helix</keyword>
<keyword evidence="3" id="KW-0328">Glycosyltransferase</keyword>
<evidence type="ECO:0000256" key="9">
    <source>
        <dbReference type="SAM" id="Phobius"/>
    </source>
</evidence>
<feature type="transmembrane region" description="Helical" evidence="9">
    <location>
        <begin position="272"/>
        <end position="290"/>
    </location>
</feature>
<evidence type="ECO:0000256" key="4">
    <source>
        <dbReference type="ARBA" id="ARBA00022679"/>
    </source>
</evidence>
<dbReference type="GO" id="GO:0016763">
    <property type="term" value="F:pentosyltransferase activity"/>
    <property type="evidence" value="ECO:0007669"/>
    <property type="project" value="TreeGrafter"/>
</dbReference>
<feature type="transmembrane region" description="Helical" evidence="9">
    <location>
        <begin position="6"/>
        <end position="25"/>
    </location>
</feature>
<feature type="transmembrane region" description="Helical" evidence="9">
    <location>
        <begin position="149"/>
        <end position="170"/>
    </location>
</feature>
<sequence length="552" mass="58522">MRSAAALPVIGGTLLFFGVCLGFLLSTPTLNGADEEFHVDRVVAAAHGALLPGPGSLPESTAVQRGADLYVRSTMIRNGPSLAEFAPLPRDERPSLDQLGGAARPPDGSTEDAVSNYQTQHPPLYYDLMGAAMWLMPGADSIPLDQLVFWLRLFNVLLMLPVPALLWAGAKALFGPGPQAVAAAFLPAFVPGLPRIAATVTNDTLAVLIGAALIWLALKVMGGDLTRRTAVLIAAVAVAGSLTKLTVMILTPLIVLAYLIGWRRSGRPPPPATIATLAIGALLAALWWVVSLIRFGSLFAAPQAWGSRYLKQLGAPRAADDPADFGFFLRQMVKQVPLRLFGSLGLHEPPQLPWPLLIALCASLPITLIAAVIAYRRVRWDLLIIWGFAAGLMVLMVRESWATYSQFRALAGIQGRYVYPAVAGLLIPFAAGLVVFLGRARRWTPAVAAALATLISGWALYLSFGFTWLHRFETLTPGNLRRAVATMAGHFPFGKPVPQLIALLGVAAVIGGLVIAVRCVPRGRSGRPAVRQLSPAGDLRGPGGGSGPDGQG</sequence>
<evidence type="ECO:0000313" key="11">
    <source>
        <dbReference type="Proteomes" id="UP000562984"/>
    </source>
</evidence>
<dbReference type="GO" id="GO:0009103">
    <property type="term" value="P:lipopolysaccharide biosynthetic process"/>
    <property type="evidence" value="ECO:0007669"/>
    <property type="project" value="UniProtKB-ARBA"/>
</dbReference>
<evidence type="ECO:0000256" key="8">
    <source>
        <dbReference type="SAM" id="MobiDB-lite"/>
    </source>
</evidence>
<keyword evidence="2" id="KW-1003">Cell membrane</keyword>
<evidence type="ECO:0000313" key="10">
    <source>
        <dbReference type="EMBL" id="NNG36276.1"/>
    </source>
</evidence>
<dbReference type="RefSeq" id="WP_171199939.1">
    <property type="nucleotide sequence ID" value="NZ_JABEND010000005.1"/>
</dbReference>
<evidence type="ECO:0000256" key="2">
    <source>
        <dbReference type="ARBA" id="ARBA00022475"/>
    </source>
</evidence>
<dbReference type="InterPro" id="IPR018674">
    <property type="entry name" value="DUF2142_membrane"/>
</dbReference>
<feature type="transmembrane region" description="Helical" evidence="9">
    <location>
        <begin position="176"/>
        <end position="193"/>
    </location>
</feature>
<dbReference type="Pfam" id="PF09913">
    <property type="entry name" value="DUF2142"/>
    <property type="match status" value="1"/>
</dbReference>
<name>A0A849A9I8_9ACTN</name>
<gene>
    <name evidence="10" type="ORF">HKD39_11230</name>
</gene>
<dbReference type="InterPro" id="IPR050297">
    <property type="entry name" value="LipidA_mod_glycosyltrf_83"/>
</dbReference>
<feature type="transmembrane region" description="Helical" evidence="9">
    <location>
        <begin position="417"/>
        <end position="437"/>
    </location>
</feature>
<keyword evidence="5 9" id="KW-0812">Transmembrane</keyword>
<keyword evidence="7 9" id="KW-0472">Membrane</keyword>
<feature type="transmembrane region" description="Helical" evidence="9">
    <location>
        <begin position="230"/>
        <end position="260"/>
    </location>
</feature>
<evidence type="ECO:0000256" key="3">
    <source>
        <dbReference type="ARBA" id="ARBA00022676"/>
    </source>
</evidence>
<feature type="compositionally biased region" description="Gly residues" evidence="8">
    <location>
        <begin position="540"/>
        <end position="552"/>
    </location>
</feature>
<keyword evidence="4" id="KW-0808">Transferase</keyword>
<evidence type="ECO:0000256" key="6">
    <source>
        <dbReference type="ARBA" id="ARBA00022989"/>
    </source>
</evidence>
<proteinExistence type="predicted"/>
<feature type="region of interest" description="Disordered" evidence="8">
    <location>
        <begin position="87"/>
        <end position="114"/>
    </location>
</feature>
<dbReference type="AlphaFoldDB" id="A0A849A9I8"/>
<dbReference type="PANTHER" id="PTHR33908:SF11">
    <property type="entry name" value="MEMBRANE PROTEIN"/>
    <property type="match status" value="1"/>
</dbReference>
<evidence type="ECO:0000256" key="5">
    <source>
        <dbReference type="ARBA" id="ARBA00022692"/>
    </source>
</evidence>
<protein>
    <submittedName>
        <fullName evidence="10">DUF2142 domain-containing protein</fullName>
    </submittedName>
</protein>
<feature type="transmembrane region" description="Helical" evidence="9">
    <location>
        <begin position="500"/>
        <end position="521"/>
    </location>
</feature>
<reference evidence="10 11" key="1">
    <citation type="submission" date="2020-05" db="EMBL/GenBank/DDBJ databases">
        <title>Nakamurella sp. DB0629 isolated from air conditioner.</title>
        <authorList>
            <person name="Kim D.H."/>
            <person name="Kim D.-U."/>
        </authorList>
    </citation>
    <scope>NUCLEOTIDE SEQUENCE [LARGE SCALE GENOMIC DNA]</scope>
    <source>
        <strain evidence="10 11">DB0629</strain>
    </source>
</reference>
<organism evidence="10 11">
    <name type="scientific">Nakamurella aerolata</name>
    <dbReference type="NCBI Taxonomy" id="1656892"/>
    <lineage>
        <taxon>Bacteria</taxon>
        <taxon>Bacillati</taxon>
        <taxon>Actinomycetota</taxon>
        <taxon>Actinomycetes</taxon>
        <taxon>Nakamurellales</taxon>
        <taxon>Nakamurellaceae</taxon>
        <taxon>Nakamurella</taxon>
    </lineage>
</organism>
<accession>A0A849A9I8</accession>
<feature type="transmembrane region" description="Helical" evidence="9">
    <location>
        <begin position="200"/>
        <end position="218"/>
    </location>
</feature>
<dbReference type="PANTHER" id="PTHR33908">
    <property type="entry name" value="MANNOSYLTRANSFERASE YKCB-RELATED"/>
    <property type="match status" value="1"/>
</dbReference>
<keyword evidence="11" id="KW-1185">Reference proteome</keyword>
<comment type="subcellular location">
    <subcellularLocation>
        <location evidence="1">Cell membrane</location>
        <topology evidence="1">Multi-pass membrane protein</topology>
    </subcellularLocation>
</comment>
<feature type="region of interest" description="Disordered" evidence="8">
    <location>
        <begin position="525"/>
        <end position="552"/>
    </location>
</feature>
<evidence type="ECO:0000256" key="1">
    <source>
        <dbReference type="ARBA" id="ARBA00004651"/>
    </source>
</evidence>
<evidence type="ECO:0000256" key="7">
    <source>
        <dbReference type="ARBA" id="ARBA00023136"/>
    </source>
</evidence>
<dbReference type="GO" id="GO:0005886">
    <property type="term" value="C:plasma membrane"/>
    <property type="evidence" value="ECO:0007669"/>
    <property type="project" value="UniProtKB-SubCell"/>
</dbReference>
<feature type="transmembrane region" description="Helical" evidence="9">
    <location>
        <begin position="380"/>
        <end position="397"/>
    </location>
</feature>
<feature type="transmembrane region" description="Helical" evidence="9">
    <location>
        <begin position="352"/>
        <end position="373"/>
    </location>
</feature>
<comment type="caution">
    <text evidence="10">The sequence shown here is derived from an EMBL/GenBank/DDBJ whole genome shotgun (WGS) entry which is preliminary data.</text>
</comment>
<dbReference type="EMBL" id="JABEND010000005">
    <property type="protein sequence ID" value="NNG36276.1"/>
    <property type="molecule type" value="Genomic_DNA"/>
</dbReference>
<dbReference type="Proteomes" id="UP000562984">
    <property type="component" value="Unassembled WGS sequence"/>
</dbReference>